<keyword evidence="2" id="KW-1003">Cell membrane</keyword>
<evidence type="ECO:0000256" key="6">
    <source>
        <dbReference type="SAM" id="Phobius"/>
    </source>
</evidence>
<organism evidence="8">
    <name type="scientific">freshwater metagenome</name>
    <dbReference type="NCBI Taxonomy" id="449393"/>
    <lineage>
        <taxon>unclassified sequences</taxon>
        <taxon>metagenomes</taxon>
        <taxon>ecological metagenomes</taxon>
    </lineage>
</organism>
<keyword evidence="5 6" id="KW-0472">Membrane</keyword>
<keyword evidence="3 6" id="KW-0812">Transmembrane</keyword>
<evidence type="ECO:0000256" key="5">
    <source>
        <dbReference type="ARBA" id="ARBA00023136"/>
    </source>
</evidence>
<evidence type="ECO:0000256" key="4">
    <source>
        <dbReference type="ARBA" id="ARBA00022989"/>
    </source>
</evidence>
<sequence>MSGVIALLIFAAFAAWRSPLAALRLATLRLSEDSMASHHSISIIRQRMNPGAQRQRDAQLVIDSLAAFEMELKSGQPPASALVRAAVIPPIWPAALSAIGIQGDICQALNIDAQRYPELKQLAVCWKVAADSGSGMSAAVSRLIQSLRENEELRSTLDAELASPRATAKVLSGLPLIGLLMGIAMGADPIGWLLGNPLGIACLICGLGFSCLGMFWSRRLVRSVEQRL</sequence>
<dbReference type="EMBL" id="CAEZVB010000071">
    <property type="protein sequence ID" value="CAB4626928.1"/>
    <property type="molecule type" value="Genomic_DNA"/>
</dbReference>
<dbReference type="InterPro" id="IPR018076">
    <property type="entry name" value="T2SS_GspF_dom"/>
</dbReference>
<feature type="transmembrane region" description="Helical" evidence="6">
    <location>
        <begin position="170"/>
        <end position="192"/>
    </location>
</feature>
<dbReference type="GO" id="GO:0005886">
    <property type="term" value="C:plasma membrane"/>
    <property type="evidence" value="ECO:0007669"/>
    <property type="project" value="UniProtKB-SubCell"/>
</dbReference>
<protein>
    <submittedName>
        <fullName evidence="8">Unannotated protein</fullName>
    </submittedName>
</protein>
<evidence type="ECO:0000256" key="3">
    <source>
        <dbReference type="ARBA" id="ARBA00022692"/>
    </source>
</evidence>
<name>A0A6J6IRC5_9ZZZZ</name>
<feature type="domain" description="Type II secretion system protein GspF" evidence="7">
    <location>
        <begin position="72"/>
        <end position="183"/>
    </location>
</feature>
<evidence type="ECO:0000256" key="1">
    <source>
        <dbReference type="ARBA" id="ARBA00004651"/>
    </source>
</evidence>
<dbReference type="PANTHER" id="PTHR35007">
    <property type="entry name" value="INTEGRAL MEMBRANE PROTEIN-RELATED"/>
    <property type="match status" value="1"/>
</dbReference>
<evidence type="ECO:0000259" key="7">
    <source>
        <dbReference type="Pfam" id="PF00482"/>
    </source>
</evidence>
<accession>A0A6J6IRC5</accession>
<dbReference type="AlphaFoldDB" id="A0A6J6IRC5"/>
<dbReference type="Pfam" id="PF00482">
    <property type="entry name" value="T2SSF"/>
    <property type="match status" value="1"/>
</dbReference>
<gene>
    <name evidence="8" type="ORF">UFOPK1908_01240</name>
</gene>
<evidence type="ECO:0000256" key="2">
    <source>
        <dbReference type="ARBA" id="ARBA00022475"/>
    </source>
</evidence>
<reference evidence="8" key="1">
    <citation type="submission" date="2020-05" db="EMBL/GenBank/DDBJ databases">
        <authorList>
            <person name="Chiriac C."/>
            <person name="Salcher M."/>
            <person name="Ghai R."/>
            <person name="Kavagutti S V."/>
        </authorList>
    </citation>
    <scope>NUCLEOTIDE SEQUENCE</scope>
</reference>
<comment type="subcellular location">
    <subcellularLocation>
        <location evidence="1">Cell membrane</location>
        <topology evidence="1">Multi-pass membrane protein</topology>
    </subcellularLocation>
</comment>
<keyword evidence="4 6" id="KW-1133">Transmembrane helix</keyword>
<evidence type="ECO:0000313" key="8">
    <source>
        <dbReference type="EMBL" id="CAB4626928.1"/>
    </source>
</evidence>
<proteinExistence type="predicted"/>
<feature type="transmembrane region" description="Helical" evidence="6">
    <location>
        <begin position="198"/>
        <end position="217"/>
    </location>
</feature>
<dbReference type="PANTHER" id="PTHR35007:SF4">
    <property type="entry name" value="CONSERVED TRANSMEMBRANE PROTEIN-RELATED"/>
    <property type="match status" value="1"/>
</dbReference>